<dbReference type="STRING" id="1457154.CAPSK01_004649"/>
<reference evidence="2 3" key="1">
    <citation type="submission" date="2014-07" db="EMBL/GenBank/DDBJ databases">
        <title>Expanding our view of genomic diversity in Candidatus Accumulibacter clades.</title>
        <authorList>
            <person name="Skennerton C.T."/>
            <person name="Barr J.J."/>
            <person name="Slater F.R."/>
            <person name="Bond P.L."/>
            <person name="Tyson G.W."/>
        </authorList>
    </citation>
    <scope>NUCLEOTIDE SEQUENCE [LARGE SCALE GENOMIC DNA]</scope>
    <source>
        <strain evidence="3">SK-01</strain>
    </source>
</reference>
<feature type="domain" description="Bbp19-like phage" evidence="1">
    <location>
        <begin position="20"/>
        <end position="83"/>
    </location>
</feature>
<comment type="caution">
    <text evidence="2">The sequence shown here is derived from an EMBL/GenBank/DDBJ whole genome shotgun (WGS) entry which is preliminary data.</text>
</comment>
<protein>
    <recommendedName>
        <fullName evidence="1">Bbp19-like phage domain-containing protein</fullName>
    </recommendedName>
</protein>
<accession>A0A084XUA2</accession>
<dbReference type="InterPro" id="IPR057447">
    <property type="entry name" value="Bbp19-like_phage"/>
</dbReference>
<dbReference type="EMBL" id="JDSS02000052">
    <property type="protein sequence ID" value="KFB66046.1"/>
    <property type="molecule type" value="Genomic_DNA"/>
</dbReference>
<evidence type="ECO:0000313" key="2">
    <source>
        <dbReference type="EMBL" id="KFB66046.1"/>
    </source>
</evidence>
<name>A0A084XUA2_9PROT</name>
<dbReference type="Pfam" id="PF25181">
    <property type="entry name" value="Phage_Bbp19"/>
    <property type="match status" value="1"/>
</dbReference>
<evidence type="ECO:0000313" key="3">
    <source>
        <dbReference type="Proteomes" id="UP000019812"/>
    </source>
</evidence>
<gene>
    <name evidence="2" type="ORF">CAPSK01_004649</name>
</gene>
<dbReference type="Proteomes" id="UP000019812">
    <property type="component" value="Unassembled WGS sequence"/>
</dbReference>
<dbReference type="AlphaFoldDB" id="A0A084XUA2"/>
<organism evidence="2 3">
    <name type="scientific">Candidatus Accumulibacter vicinus</name>
    <dbReference type="NCBI Taxonomy" id="2954382"/>
    <lineage>
        <taxon>Bacteria</taxon>
        <taxon>Pseudomonadati</taxon>
        <taxon>Pseudomonadota</taxon>
        <taxon>Betaproteobacteria</taxon>
        <taxon>Candidatus Accumulibacter</taxon>
    </lineage>
</organism>
<proteinExistence type="predicted"/>
<evidence type="ECO:0000259" key="1">
    <source>
        <dbReference type="Pfam" id="PF25181"/>
    </source>
</evidence>
<dbReference type="RefSeq" id="WP_034931123.1">
    <property type="nucleotide sequence ID" value="NZ_JDSS02000052.1"/>
</dbReference>
<sequence>MVRDALQKIFGNKHALVEAYRSTFETPQGEIVLAHLAKNCHVFEPVVAPGDPQLTAMRDGERRVVLSILKMLNYDLGKLQQLMEQTTNE</sequence>